<dbReference type="AlphaFoldDB" id="A0A0K1JQ29"/>
<keyword evidence="1" id="KW-0812">Transmembrane</keyword>
<accession>A0A0K1JQ29</accession>
<evidence type="ECO:0000313" key="3">
    <source>
        <dbReference type="Proteomes" id="UP000066480"/>
    </source>
</evidence>
<keyword evidence="1" id="KW-0472">Membrane</keyword>
<organism evidence="2 3">
    <name type="scientific">Luteipulveratus mongoliensis</name>
    <dbReference type="NCBI Taxonomy" id="571913"/>
    <lineage>
        <taxon>Bacteria</taxon>
        <taxon>Bacillati</taxon>
        <taxon>Actinomycetota</taxon>
        <taxon>Actinomycetes</taxon>
        <taxon>Micrococcales</taxon>
        <taxon>Dermacoccaceae</taxon>
        <taxon>Luteipulveratus</taxon>
    </lineage>
</organism>
<dbReference type="EMBL" id="CP011112">
    <property type="protein sequence ID" value="AKU18675.1"/>
    <property type="molecule type" value="Genomic_DNA"/>
</dbReference>
<evidence type="ECO:0000313" key="2">
    <source>
        <dbReference type="EMBL" id="AKU18675.1"/>
    </source>
</evidence>
<feature type="transmembrane region" description="Helical" evidence="1">
    <location>
        <begin position="45"/>
        <end position="64"/>
    </location>
</feature>
<dbReference type="PATRIC" id="fig|571913.6.peg.1207"/>
<dbReference type="Proteomes" id="UP000066480">
    <property type="component" value="Chromosome"/>
</dbReference>
<feature type="transmembrane region" description="Helical" evidence="1">
    <location>
        <begin position="12"/>
        <end position="33"/>
    </location>
</feature>
<name>A0A0K1JQ29_9MICO</name>
<evidence type="ECO:0000256" key="1">
    <source>
        <dbReference type="SAM" id="Phobius"/>
    </source>
</evidence>
<sequence>MVGRQPVSGGLVAVAWIIAVITFFYMLPWAVAVTRNRSNMGAIGILNFLLGWTFLGWVASLVMACGSESSTNVVVVNQQPHYGQQYPPRY</sequence>
<dbReference type="KEGG" id="lmoi:VV02_05920"/>
<dbReference type="Pfam" id="PF14373">
    <property type="entry name" value="Imm_superinfect"/>
    <property type="match status" value="1"/>
</dbReference>
<dbReference type="InterPro" id="IPR016410">
    <property type="entry name" value="Phage_imm"/>
</dbReference>
<keyword evidence="1" id="KW-1133">Transmembrane helix</keyword>
<keyword evidence="3" id="KW-1185">Reference proteome</keyword>
<proteinExistence type="predicted"/>
<gene>
    <name evidence="2" type="ORF">VV02_05920</name>
</gene>
<protein>
    <recommendedName>
        <fullName evidence="4">Iduronate sulfatase</fullName>
    </recommendedName>
</protein>
<reference evidence="2 3" key="1">
    <citation type="submission" date="2015-03" db="EMBL/GenBank/DDBJ databases">
        <title>Luteipulveratus halotolerans sp. nov., a novel actinobacterium (Dermacoccaceae) from Sarawak, Malaysia.</title>
        <authorList>
            <person name="Juboi H."/>
            <person name="Basik A."/>
            <person name="Shamsul S.S."/>
            <person name="Arnold P."/>
            <person name="Schmitt E.K."/>
            <person name="Sanglier J.-J."/>
            <person name="Yeo T."/>
        </authorList>
    </citation>
    <scope>NUCLEOTIDE SEQUENCE [LARGE SCALE GENOMIC DNA]</scope>
    <source>
        <strain evidence="2 3">MN07-A0370</strain>
    </source>
</reference>
<evidence type="ECO:0008006" key="4">
    <source>
        <dbReference type="Google" id="ProtNLM"/>
    </source>
</evidence>